<evidence type="ECO:0000313" key="2">
    <source>
        <dbReference type="EMBL" id="QCI11961.1"/>
    </source>
</evidence>
<protein>
    <submittedName>
        <fullName evidence="2">Efflux RND transporter permease subunit</fullName>
    </submittedName>
</protein>
<dbReference type="Gene3D" id="1.20.1640.10">
    <property type="entry name" value="Multidrug efflux transporter AcrB transmembrane domain"/>
    <property type="match status" value="2"/>
</dbReference>
<evidence type="ECO:0000313" key="3">
    <source>
        <dbReference type="Proteomes" id="UP000298551"/>
    </source>
</evidence>
<dbReference type="EMBL" id="CP039371">
    <property type="protein sequence ID" value="QCI11961.1"/>
    <property type="molecule type" value="Genomic_DNA"/>
</dbReference>
<feature type="transmembrane region" description="Helical" evidence="1">
    <location>
        <begin position="12"/>
        <end position="29"/>
    </location>
</feature>
<gene>
    <name evidence="2" type="ORF">E6B08_11595</name>
</gene>
<keyword evidence="1" id="KW-0472">Membrane</keyword>
<dbReference type="InterPro" id="IPR001036">
    <property type="entry name" value="Acrflvin-R"/>
</dbReference>
<evidence type="ECO:0000256" key="1">
    <source>
        <dbReference type="SAM" id="Phobius"/>
    </source>
</evidence>
<dbReference type="PANTHER" id="PTHR32063">
    <property type="match status" value="1"/>
</dbReference>
<organism evidence="2 3">
    <name type="scientific">Pseudomonas putida</name>
    <name type="common">Arthrobacter siderocapsulatus</name>
    <dbReference type="NCBI Taxonomy" id="303"/>
    <lineage>
        <taxon>Bacteria</taxon>
        <taxon>Pseudomonadati</taxon>
        <taxon>Pseudomonadota</taxon>
        <taxon>Gammaproteobacteria</taxon>
        <taxon>Pseudomonadales</taxon>
        <taxon>Pseudomonadaceae</taxon>
        <taxon>Pseudomonas</taxon>
    </lineage>
</organism>
<feature type="transmembrane region" description="Helical" evidence="1">
    <location>
        <begin position="963"/>
        <end position="983"/>
    </location>
</feature>
<dbReference type="SUPFAM" id="SSF82693">
    <property type="entry name" value="Multidrug efflux transporter AcrB pore domain, PN1, PN2, PC1 and PC2 subdomains"/>
    <property type="match status" value="3"/>
</dbReference>
<dbReference type="RefSeq" id="WP_136914122.1">
    <property type="nucleotide sequence ID" value="NZ_CP039371.1"/>
</dbReference>
<dbReference type="SUPFAM" id="SSF82866">
    <property type="entry name" value="Multidrug efflux transporter AcrB transmembrane domain"/>
    <property type="match status" value="2"/>
</dbReference>
<dbReference type="GO" id="GO:0042910">
    <property type="term" value="F:xenobiotic transmembrane transporter activity"/>
    <property type="evidence" value="ECO:0007669"/>
    <property type="project" value="TreeGrafter"/>
</dbReference>
<keyword evidence="1" id="KW-1133">Transmembrane helix</keyword>
<dbReference type="PRINTS" id="PR00702">
    <property type="entry name" value="ACRIFLAVINRP"/>
</dbReference>
<proteinExistence type="predicted"/>
<feature type="transmembrane region" description="Helical" evidence="1">
    <location>
        <begin position="989"/>
        <end position="1013"/>
    </location>
</feature>
<keyword evidence="1" id="KW-0812">Transmembrane</keyword>
<dbReference type="AlphaFoldDB" id="A0A4D6XC03"/>
<dbReference type="PANTHER" id="PTHR32063:SF18">
    <property type="entry name" value="CATION EFFLUX SYSTEM PROTEIN"/>
    <property type="match status" value="1"/>
</dbReference>
<feature type="transmembrane region" description="Helical" evidence="1">
    <location>
        <begin position="860"/>
        <end position="881"/>
    </location>
</feature>
<dbReference type="Gene3D" id="3.30.70.1320">
    <property type="entry name" value="Multidrug efflux transporter AcrB pore domain like"/>
    <property type="match status" value="1"/>
</dbReference>
<sequence length="1020" mass="111454">MDIAGYFIRKQIYSWIVIVLLGLGGLYAIDNIGRLEDPEFTVKTAVVVTRYAGASAEQVEEEVTYPLESAIQQLPSLDTVTSISSPGLSQITVNIRSEYRAEQLAQIWDELRRKVNDQAVQLPPGAGPPMVNDDFGDVFGVLLSISGEGYSYRELRSFANVLRRDLVLVPGVGKVSIAGLQQEQVQVEVPRQDMISLGISPTRLGELLGRQNVVSDAGRLRVGQESVRLHPTGEFHDVDELEQLLISTPGSNKTLFLGDIADIRLGFSDEPTHLVRADGKQALALGISFAPKVNVVDVGHALQARLQALEAQRPAGMSVKVFYNQSVEVRQSVNGFILNFLMSLAIVVGTLLLFMGLRSGIVIAVVLAINVLGSLLIMYLVGIELQRISLGAMIIALCMLVDNAIVIVEGVLVGKQRGQGIHEAINATVRQTCWPLLGATVIAILAFAPIGLSNDSTGEYCRSLFEVLLISLLLSWATAISITPLFAKWAFQNMGVKVPAAGTANPYDGWLYRSYRWLLDKALRLRWPGVVVLVGLLAASIYGFTQVRQSFFPPANTPMFFVDLWLPQGTDINETQAVAAEVDRHVLAQPGVEQVLTTVGQGAPRFILTYSGQRQHGNYAQLLVRTENLAAIAPLIGELEGYLRDTYPQANVSLSRLMFGPSAGSPIEARFSGPDPQVLRQLGAQAIDIIRSDRVSSGVGHDWQARTKVVRPQYNEARGRELGIDKRDLDAMLRMTFSGLTVGLYRDGTRLMPIVVQPPREDRLDPEQLNDIQVWSHVQQAYVPIEQVVTGFSTEWENPLIMRRDRNRTLTVEADVELDSGQTSDQLFRRVRPPIEAMALPDGYSLEWGGDFASSRDARAAVFGSLPIAFLSMFLITIIMFGSLAKATVIWLTVPLAMIGVTVGFLTTGIPFGFMALLGLLSLSGMLIRNGIVLVEEIRAQTDAGKDAYTALVDSATSRLRPICLTALTTILGLAPLLLDAFFQSMAVVIMFGLGFATLLTLIVLPMLFSLFFKVKPAGQ</sequence>
<dbReference type="Pfam" id="PF00873">
    <property type="entry name" value="ACR_tran"/>
    <property type="match status" value="1"/>
</dbReference>
<feature type="transmembrane region" description="Helical" evidence="1">
    <location>
        <begin position="361"/>
        <end position="382"/>
    </location>
</feature>
<feature type="transmembrane region" description="Helical" evidence="1">
    <location>
        <begin position="464"/>
        <end position="487"/>
    </location>
</feature>
<dbReference type="Gene3D" id="3.30.2090.10">
    <property type="entry name" value="Multidrug efflux transporter AcrB TolC docking domain, DN and DC subdomains"/>
    <property type="match status" value="2"/>
</dbReference>
<dbReference type="OrthoDB" id="9757940at2"/>
<feature type="transmembrane region" description="Helical" evidence="1">
    <location>
        <begin position="912"/>
        <end position="932"/>
    </location>
</feature>
<feature type="transmembrane region" description="Helical" evidence="1">
    <location>
        <begin position="525"/>
        <end position="544"/>
    </location>
</feature>
<dbReference type="Gene3D" id="3.30.70.1440">
    <property type="entry name" value="Multidrug efflux transporter AcrB pore domain"/>
    <property type="match status" value="1"/>
</dbReference>
<feature type="transmembrane region" description="Helical" evidence="1">
    <location>
        <begin position="388"/>
        <end position="412"/>
    </location>
</feature>
<dbReference type="Gene3D" id="3.30.70.1430">
    <property type="entry name" value="Multidrug efflux transporter AcrB pore domain"/>
    <property type="match status" value="2"/>
</dbReference>
<dbReference type="GO" id="GO:0005886">
    <property type="term" value="C:plasma membrane"/>
    <property type="evidence" value="ECO:0007669"/>
    <property type="project" value="TreeGrafter"/>
</dbReference>
<dbReference type="InterPro" id="IPR027463">
    <property type="entry name" value="AcrB_DN_DC_subdom"/>
</dbReference>
<name>A0A4D6XC03_PSEPU</name>
<dbReference type="Proteomes" id="UP000298551">
    <property type="component" value="Chromosome"/>
</dbReference>
<feature type="transmembrane region" description="Helical" evidence="1">
    <location>
        <begin position="336"/>
        <end position="354"/>
    </location>
</feature>
<feature type="transmembrane region" description="Helical" evidence="1">
    <location>
        <begin position="433"/>
        <end position="452"/>
    </location>
</feature>
<dbReference type="SUPFAM" id="SSF82714">
    <property type="entry name" value="Multidrug efflux transporter AcrB TolC docking domain, DN and DC subdomains"/>
    <property type="match status" value="2"/>
</dbReference>
<accession>A0A4D6XC03</accession>
<feature type="transmembrane region" description="Helical" evidence="1">
    <location>
        <begin position="888"/>
        <end position="906"/>
    </location>
</feature>
<reference evidence="3" key="1">
    <citation type="submission" date="2019-04" db="EMBL/GenBank/DDBJ databases">
        <title>Genome sequence of Pseudomonas putida 1290, an auxin catabolizing strain.</title>
        <authorList>
            <person name="Laird T.S."/>
            <person name="Leveau J.H.J."/>
        </authorList>
    </citation>
    <scope>NUCLEOTIDE SEQUENCE [LARGE SCALE GENOMIC DNA]</scope>
    <source>
        <strain evidence="3">1290</strain>
    </source>
</reference>